<keyword evidence="3" id="KW-0472">Membrane</keyword>
<keyword evidence="3" id="KW-0812">Transmembrane</keyword>
<proteinExistence type="predicted"/>
<dbReference type="EMBL" id="CP020114">
    <property type="protein sequence ID" value="AVZ31551.1"/>
    <property type="molecule type" value="Genomic_DNA"/>
</dbReference>
<gene>
    <name evidence="4" type="ORF">BMF81_04363</name>
</gene>
<dbReference type="KEGG" id="nsp:BMF81_04363"/>
<evidence type="ECO:0000256" key="1">
    <source>
        <dbReference type="SAM" id="Coils"/>
    </source>
</evidence>
<keyword evidence="3" id="KW-1133">Transmembrane helix</keyword>
<protein>
    <submittedName>
        <fullName evidence="4">Uncharacterized protein</fullName>
    </submittedName>
</protein>
<feature type="region of interest" description="Disordered" evidence="2">
    <location>
        <begin position="80"/>
        <end position="118"/>
    </location>
</feature>
<organism evidence="4 5">
    <name type="scientific">Nodularia spumigena UHCC 0039</name>
    <dbReference type="NCBI Taxonomy" id="1914872"/>
    <lineage>
        <taxon>Bacteria</taxon>
        <taxon>Bacillati</taxon>
        <taxon>Cyanobacteriota</taxon>
        <taxon>Cyanophyceae</taxon>
        <taxon>Nostocales</taxon>
        <taxon>Nodulariaceae</taxon>
        <taxon>Nodularia</taxon>
    </lineage>
</organism>
<evidence type="ECO:0000313" key="4">
    <source>
        <dbReference type="EMBL" id="AVZ31551.1"/>
    </source>
</evidence>
<dbReference type="Proteomes" id="UP000244056">
    <property type="component" value="Chromosome"/>
</dbReference>
<dbReference type="RefSeq" id="WP_006197172.1">
    <property type="nucleotide sequence ID" value="NZ_CAWNZE010000001.1"/>
</dbReference>
<evidence type="ECO:0000256" key="2">
    <source>
        <dbReference type="SAM" id="MobiDB-lite"/>
    </source>
</evidence>
<feature type="compositionally biased region" description="Polar residues" evidence="2">
    <location>
        <begin position="1"/>
        <end position="24"/>
    </location>
</feature>
<feature type="coiled-coil region" evidence="1">
    <location>
        <begin position="30"/>
        <end position="71"/>
    </location>
</feature>
<name>A0A2S0QB00_NODSP</name>
<evidence type="ECO:0000256" key="3">
    <source>
        <dbReference type="SAM" id="Phobius"/>
    </source>
</evidence>
<dbReference type="AlphaFoldDB" id="A0A2S0QB00"/>
<feature type="compositionally biased region" description="Polar residues" evidence="2">
    <location>
        <begin position="80"/>
        <end position="91"/>
    </location>
</feature>
<dbReference type="GeneID" id="78019582"/>
<feature type="region of interest" description="Disordered" evidence="2">
    <location>
        <begin position="1"/>
        <end position="26"/>
    </location>
</feature>
<sequence length="200" mass="22640">MQTTPNSVPRNSAKPPNSSTQPTSVPLYVYRELATELQSTQAKLDTLTQQNHQLEQENELLRQEISKVVQSLLHLQKFVNSSPKPSHSQATHAAGEAKNPATAAPPPQQASRQSPPVVKENRHYPEFSAPVEINHPIPETFFIEEQEVHYYHPTKRKVKEFSGWWLAVTIFLIMFTAFGAGYLIVRPLFENQNRSLTSPM</sequence>
<accession>A0A2S0QB00</accession>
<evidence type="ECO:0000313" key="5">
    <source>
        <dbReference type="Proteomes" id="UP000244056"/>
    </source>
</evidence>
<keyword evidence="1" id="KW-0175">Coiled coil</keyword>
<reference evidence="4 5" key="1">
    <citation type="submission" date="2017-03" db="EMBL/GenBank/DDBJ databases">
        <title>Comparative genomics of the toxic Baltic Sea cyanobacteria Nodularia spumigena UHCC 0039 and its response on varying salinity.</title>
        <authorList>
            <person name="Teikari J.E."/>
        </authorList>
    </citation>
    <scope>NUCLEOTIDE SEQUENCE [LARGE SCALE GENOMIC DNA]</scope>
    <source>
        <strain evidence="4 5">UHCC 0039</strain>
    </source>
</reference>
<feature type="transmembrane region" description="Helical" evidence="3">
    <location>
        <begin position="164"/>
        <end position="185"/>
    </location>
</feature>